<dbReference type="InterPro" id="IPR014016">
    <property type="entry name" value="UvrD-like_ATP-bd"/>
</dbReference>
<dbReference type="GO" id="GO:0003677">
    <property type="term" value="F:DNA binding"/>
    <property type="evidence" value="ECO:0007669"/>
    <property type="project" value="InterPro"/>
</dbReference>
<accession>A0A1B9A0H5</accession>
<evidence type="ECO:0000256" key="1">
    <source>
        <dbReference type="ARBA" id="ARBA00022741"/>
    </source>
</evidence>
<dbReference type="PANTHER" id="PTHR11070">
    <property type="entry name" value="UVRD / RECB / PCRA DNA HELICASE FAMILY MEMBER"/>
    <property type="match status" value="1"/>
</dbReference>
<dbReference type="OrthoDB" id="9765670at2"/>
<gene>
    <name evidence="7" type="ORF">BBI01_02140</name>
</gene>
<reference evidence="7 8" key="1">
    <citation type="submission" date="2016-07" db="EMBL/GenBank/DDBJ databases">
        <authorList>
            <person name="Jeong J.-J."/>
            <person name="Kim D.W."/>
            <person name="Sang M.K."/>
            <person name="Choi I.-G."/>
            <person name="Kim K.D."/>
        </authorList>
    </citation>
    <scope>NUCLEOTIDE SEQUENCE [LARGE SCALE GENOMIC DNA]</scope>
    <source>
        <strain evidence="7 8">UTM-3</strain>
    </source>
</reference>
<evidence type="ECO:0000313" key="8">
    <source>
        <dbReference type="Proteomes" id="UP000092651"/>
    </source>
</evidence>
<dbReference type="GO" id="GO:0000725">
    <property type="term" value="P:recombinational repair"/>
    <property type="evidence" value="ECO:0007669"/>
    <property type="project" value="TreeGrafter"/>
</dbReference>
<comment type="caution">
    <text evidence="7">The sequence shown here is derived from an EMBL/GenBank/DDBJ whole genome shotgun (WGS) entry which is preliminary data.</text>
</comment>
<dbReference type="GO" id="GO:0043138">
    <property type="term" value="F:3'-5' DNA helicase activity"/>
    <property type="evidence" value="ECO:0007669"/>
    <property type="project" value="TreeGrafter"/>
</dbReference>
<dbReference type="Pfam" id="PF00580">
    <property type="entry name" value="UvrD-helicase"/>
    <property type="match status" value="1"/>
</dbReference>
<dbReference type="GO" id="GO:0005524">
    <property type="term" value="F:ATP binding"/>
    <property type="evidence" value="ECO:0007669"/>
    <property type="project" value="UniProtKB-UniRule"/>
</dbReference>
<keyword evidence="4 5" id="KW-0067">ATP-binding</keyword>
<dbReference type="GO" id="GO:0016787">
    <property type="term" value="F:hydrolase activity"/>
    <property type="evidence" value="ECO:0007669"/>
    <property type="project" value="UniProtKB-UniRule"/>
</dbReference>
<evidence type="ECO:0000313" key="7">
    <source>
        <dbReference type="EMBL" id="OCA77284.1"/>
    </source>
</evidence>
<dbReference type="AlphaFoldDB" id="A0A1B9A0H5"/>
<protein>
    <recommendedName>
        <fullName evidence="6">UvrD-like helicase ATP-binding domain-containing protein</fullName>
    </recommendedName>
</protein>
<feature type="domain" description="UvrD-like helicase ATP-binding" evidence="6">
    <location>
        <begin position="11"/>
        <end position="261"/>
    </location>
</feature>
<name>A0A1B9A0H5_9FLAO</name>
<dbReference type="InterPro" id="IPR000212">
    <property type="entry name" value="DNA_helicase_UvrD/REP"/>
</dbReference>
<evidence type="ECO:0000256" key="4">
    <source>
        <dbReference type="ARBA" id="ARBA00022840"/>
    </source>
</evidence>
<feature type="binding site" evidence="5">
    <location>
        <begin position="32"/>
        <end position="39"/>
    </location>
    <ligand>
        <name>ATP</name>
        <dbReference type="ChEBI" id="CHEBI:30616"/>
    </ligand>
</feature>
<keyword evidence="1 5" id="KW-0547">Nucleotide-binding</keyword>
<dbReference type="PROSITE" id="PS51198">
    <property type="entry name" value="UVRD_HELICASE_ATP_BIND"/>
    <property type="match status" value="1"/>
</dbReference>
<dbReference type="InterPro" id="IPR027417">
    <property type="entry name" value="P-loop_NTPase"/>
</dbReference>
<evidence type="ECO:0000256" key="3">
    <source>
        <dbReference type="ARBA" id="ARBA00022806"/>
    </source>
</evidence>
<keyword evidence="3 5" id="KW-0347">Helicase</keyword>
<sequence>MITWKLQKLTRMVAFDEVKECIDKKSSFVVEAGAGSGKTYLLIQTLNHLIELQGDTLNLNNQSIICITYTNVAKNEIIKRIEFNDLVNVYTIHEFLWQSIKQFQKQLKIELCKLNEIRYQEDIDNDKTSKYVKNLKDRVSNIETVSYNDSSYRDFENGELHHDDVIELAKMLFENYSLLTSIVAQKHPYIFIDEYQDTSLDTVQTLIDFLLKRNEKSIVLGFYGDSHQKIYDTGVGNLENYYAGENKTLVLIKKEENYRSSKEVVKLLNSFRTNIEQKPQKKIQGSVKFLYWKNHPEKGEKQKVTEFENSLKSFKNDFYDKVVNKLIEQGWVFNTESDKILVLANSRIAERAGFSNLYKLFSQRFTQSVKERLLDRNHILIRLVAGYVDKKNSQERPVGLEHLLIYWNQNNHNEVIRFIKKNGTLLSEFKHYKKKIISETLDDLNNNRGTRTIKEVLKTVLDKGIISSNSLDEYLKRIHQNSEELDQDNKEKIEKDKKFYEAFINLPYKEILNFWKHIQNETVFSTKHGTKGDEYRNVLTVIDDTEWKQEYNFNNFFNDSEEKPERKLRTRNLFYVECSRAKENLVVLMLSKIDDAALENIKKWFGQDNIIDLQSFI</sequence>
<keyword evidence="2 5" id="KW-0378">Hydrolase</keyword>
<proteinExistence type="predicted"/>
<evidence type="ECO:0000259" key="6">
    <source>
        <dbReference type="PROSITE" id="PS51198"/>
    </source>
</evidence>
<evidence type="ECO:0000256" key="2">
    <source>
        <dbReference type="ARBA" id="ARBA00022801"/>
    </source>
</evidence>
<dbReference type="GO" id="GO:0005829">
    <property type="term" value="C:cytosol"/>
    <property type="evidence" value="ECO:0007669"/>
    <property type="project" value="TreeGrafter"/>
</dbReference>
<organism evidence="7 8">
    <name type="scientific">Chryseobacterium artocarpi</name>
    <dbReference type="NCBI Taxonomy" id="1414727"/>
    <lineage>
        <taxon>Bacteria</taxon>
        <taxon>Pseudomonadati</taxon>
        <taxon>Bacteroidota</taxon>
        <taxon>Flavobacteriia</taxon>
        <taxon>Flavobacteriales</taxon>
        <taxon>Weeksellaceae</taxon>
        <taxon>Chryseobacterium group</taxon>
        <taxon>Chryseobacterium</taxon>
    </lineage>
</organism>
<dbReference type="Gene3D" id="3.40.50.300">
    <property type="entry name" value="P-loop containing nucleotide triphosphate hydrolases"/>
    <property type="match status" value="2"/>
</dbReference>
<keyword evidence="8" id="KW-1185">Reference proteome</keyword>
<evidence type="ECO:0000256" key="5">
    <source>
        <dbReference type="PROSITE-ProRule" id="PRU00560"/>
    </source>
</evidence>
<dbReference type="EMBL" id="MAYH01000001">
    <property type="protein sequence ID" value="OCA77284.1"/>
    <property type="molecule type" value="Genomic_DNA"/>
</dbReference>
<dbReference type="Proteomes" id="UP000092651">
    <property type="component" value="Unassembled WGS sequence"/>
</dbReference>
<dbReference type="SUPFAM" id="SSF52540">
    <property type="entry name" value="P-loop containing nucleoside triphosphate hydrolases"/>
    <property type="match status" value="1"/>
</dbReference>
<dbReference type="PANTHER" id="PTHR11070:SF3">
    <property type="entry name" value="DNA 3'-5' HELICASE"/>
    <property type="match status" value="1"/>
</dbReference>